<proteinExistence type="predicted"/>
<dbReference type="KEGG" id="eiv:EIN_525920"/>
<organism evidence="1 2">
    <name type="scientific">Entamoeba invadens IP1</name>
    <dbReference type="NCBI Taxonomy" id="370355"/>
    <lineage>
        <taxon>Eukaryota</taxon>
        <taxon>Amoebozoa</taxon>
        <taxon>Evosea</taxon>
        <taxon>Archamoebae</taxon>
        <taxon>Mastigamoebida</taxon>
        <taxon>Entamoebidae</taxon>
        <taxon>Entamoeba</taxon>
    </lineage>
</organism>
<protein>
    <submittedName>
        <fullName evidence="1">Uncharacterized protein</fullName>
    </submittedName>
</protein>
<dbReference type="AlphaFoldDB" id="A0A0A1U5K5"/>
<evidence type="ECO:0000313" key="1">
    <source>
        <dbReference type="EMBL" id="ELP89597.1"/>
    </source>
</evidence>
<keyword evidence="2" id="KW-1185">Reference proteome</keyword>
<dbReference type="EMBL" id="KB206604">
    <property type="protein sequence ID" value="ELP89597.1"/>
    <property type="molecule type" value="Genomic_DNA"/>
</dbReference>
<dbReference type="GeneID" id="14888562"/>
<name>A0A0A1U5K5_ENTIV</name>
<evidence type="ECO:0000313" key="2">
    <source>
        <dbReference type="Proteomes" id="UP000014680"/>
    </source>
</evidence>
<dbReference type="RefSeq" id="XP_004256368.1">
    <property type="nucleotide sequence ID" value="XM_004256320.1"/>
</dbReference>
<accession>A0A0A1U5K5</accession>
<reference evidence="1 2" key="1">
    <citation type="submission" date="2012-10" db="EMBL/GenBank/DDBJ databases">
        <authorList>
            <person name="Zafar N."/>
            <person name="Inman J."/>
            <person name="Hall N."/>
            <person name="Lorenzi H."/>
            <person name="Caler E."/>
        </authorList>
    </citation>
    <scope>NUCLEOTIDE SEQUENCE [LARGE SCALE GENOMIC DNA]</scope>
    <source>
        <strain evidence="1 2">IP1</strain>
    </source>
</reference>
<dbReference type="OMA" id="CEVNATK"/>
<dbReference type="Proteomes" id="UP000014680">
    <property type="component" value="Unassembled WGS sequence"/>
</dbReference>
<gene>
    <name evidence="1" type="ORF">EIN_525920</name>
</gene>
<dbReference type="OrthoDB" id="26759at2759"/>
<dbReference type="VEuPathDB" id="AmoebaDB:EIN_525920"/>
<sequence>MEYTEQHDTKQKVPCKYASRRLRDYQTSQQGTFIGLLNNYCDITFIKPPKKAVLTHQFVKIKKISFSSKDVIVLEDFLQKRCGEHKDGDLDRGCSEKTANRRFQTNKKIETLHLLYDILGEFGFFCEVNATKGKKETMKLQNVENVFYQEKYLMGIEEIYTVGFKVNDYLCNLIENKDEITLNRNNRVVQSFFAENMM</sequence>